<sequence length="66" mass="7594">MRIENAPSRCILTGGSEHLARRFDYSLILNNLSEFSICLFNRDQVKWVCMPDRGAGPHRKKTDKSI</sequence>
<dbReference type="Proteomes" id="UP000094009">
    <property type="component" value="Unassembled WGS sequence"/>
</dbReference>
<protein>
    <submittedName>
        <fullName evidence="1">Uncharacterized protein</fullName>
    </submittedName>
</protein>
<dbReference type="EMBL" id="JPVZ01000003">
    <property type="protein sequence ID" value="OAZ10333.1"/>
    <property type="molecule type" value="Genomic_DNA"/>
</dbReference>
<gene>
    <name evidence="1" type="ORF">TH4_08825</name>
</gene>
<accession>A0A853L1D1</accession>
<evidence type="ECO:0000313" key="1">
    <source>
        <dbReference type="EMBL" id="OAZ10333.1"/>
    </source>
</evidence>
<dbReference type="AlphaFoldDB" id="A0A853L1D1"/>
<evidence type="ECO:0000313" key="2">
    <source>
        <dbReference type="Proteomes" id="UP000094009"/>
    </source>
</evidence>
<reference evidence="1 2" key="1">
    <citation type="submission" date="2014-07" db="EMBL/GenBank/DDBJ databases">
        <title>Draft genome sequence of Thalassospira tepidiphila 1-1B.</title>
        <authorList>
            <person name="Lai Q."/>
            <person name="Shao Z."/>
        </authorList>
    </citation>
    <scope>NUCLEOTIDE SEQUENCE [LARGE SCALE GENOMIC DNA]</scope>
    <source>
        <strain evidence="1 2">MCCC 1A03514</strain>
    </source>
</reference>
<comment type="caution">
    <text evidence="1">The sequence shown here is derived from an EMBL/GenBank/DDBJ whole genome shotgun (WGS) entry which is preliminary data.</text>
</comment>
<proteinExistence type="predicted"/>
<organism evidence="1 2">
    <name type="scientific">Thalassospira tepidiphila MCCC 1A03514</name>
    <dbReference type="NCBI Taxonomy" id="1177930"/>
    <lineage>
        <taxon>Bacteria</taxon>
        <taxon>Pseudomonadati</taxon>
        <taxon>Pseudomonadota</taxon>
        <taxon>Alphaproteobacteria</taxon>
        <taxon>Rhodospirillales</taxon>
        <taxon>Thalassospiraceae</taxon>
        <taxon>Thalassospira</taxon>
    </lineage>
</organism>
<name>A0A853L1D1_9PROT</name>